<feature type="region of interest" description="Disordered" evidence="1">
    <location>
        <begin position="65"/>
        <end position="105"/>
    </location>
</feature>
<evidence type="ECO:0000313" key="3">
    <source>
        <dbReference type="Proteomes" id="UP001066276"/>
    </source>
</evidence>
<sequence>MAPEEARSSTAGKPYPSGAADTRPGHRDEKDTISAFTDSDVFYKKHRRRGDSMGADLDAVLLENKGTALKRQNTSDGVKSKTQKKQGPSPDSPESRDPDDLLEIC</sequence>
<protein>
    <submittedName>
        <fullName evidence="2">Uncharacterized protein</fullName>
    </submittedName>
</protein>
<dbReference type="AlphaFoldDB" id="A0AAV7SV11"/>
<dbReference type="EMBL" id="JANPWB010000008">
    <property type="protein sequence ID" value="KAJ1167945.1"/>
    <property type="molecule type" value="Genomic_DNA"/>
</dbReference>
<dbReference type="Proteomes" id="UP001066276">
    <property type="component" value="Chromosome 4_2"/>
</dbReference>
<feature type="compositionally biased region" description="Basic and acidic residues" evidence="1">
    <location>
        <begin position="23"/>
        <end position="32"/>
    </location>
</feature>
<name>A0AAV7SV11_PLEWA</name>
<accession>A0AAV7SV11</accession>
<evidence type="ECO:0000313" key="2">
    <source>
        <dbReference type="EMBL" id="KAJ1167945.1"/>
    </source>
</evidence>
<feature type="region of interest" description="Disordered" evidence="1">
    <location>
        <begin position="1"/>
        <end position="33"/>
    </location>
</feature>
<organism evidence="2 3">
    <name type="scientific">Pleurodeles waltl</name>
    <name type="common">Iberian ribbed newt</name>
    <dbReference type="NCBI Taxonomy" id="8319"/>
    <lineage>
        <taxon>Eukaryota</taxon>
        <taxon>Metazoa</taxon>
        <taxon>Chordata</taxon>
        <taxon>Craniata</taxon>
        <taxon>Vertebrata</taxon>
        <taxon>Euteleostomi</taxon>
        <taxon>Amphibia</taxon>
        <taxon>Batrachia</taxon>
        <taxon>Caudata</taxon>
        <taxon>Salamandroidea</taxon>
        <taxon>Salamandridae</taxon>
        <taxon>Pleurodelinae</taxon>
        <taxon>Pleurodeles</taxon>
    </lineage>
</organism>
<proteinExistence type="predicted"/>
<comment type="caution">
    <text evidence="2">The sequence shown here is derived from an EMBL/GenBank/DDBJ whole genome shotgun (WGS) entry which is preliminary data.</text>
</comment>
<evidence type="ECO:0000256" key="1">
    <source>
        <dbReference type="SAM" id="MobiDB-lite"/>
    </source>
</evidence>
<keyword evidence="3" id="KW-1185">Reference proteome</keyword>
<gene>
    <name evidence="2" type="ORF">NDU88_008330</name>
</gene>
<reference evidence="2" key="1">
    <citation type="journal article" date="2022" name="bioRxiv">
        <title>Sequencing and chromosome-scale assembly of the giantPleurodeles waltlgenome.</title>
        <authorList>
            <person name="Brown T."/>
            <person name="Elewa A."/>
            <person name="Iarovenko S."/>
            <person name="Subramanian E."/>
            <person name="Araus A.J."/>
            <person name="Petzold A."/>
            <person name="Susuki M."/>
            <person name="Suzuki K.-i.T."/>
            <person name="Hayashi T."/>
            <person name="Toyoda A."/>
            <person name="Oliveira C."/>
            <person name="Osipova E."/>
            <person name="Leigh N.D."/>
            <person name="Simon A."/>
            <person name="Yun M.H."/>
        </authorList>
    </citation>
    <scope>NUCLEOTIDE SEQUENCE</scope>
    <source>
        <strain evidence="2">20211129_DDA</strain>
        <tissue evidence="2">Liver</tissue>
    </source>
</reference>